<accession>A0ABX2KQ81</accession>
<protein>
    <submittedName>
        <fullName evidence="2">DUF4376 domain-containing protein</fullName>
    </submittedName>
</protein>
<reference evidence="2 3" key="1">
    <citation type="submission" date="2019-10" db="EMBL/GenBank/DDBJ databases">
        <title>Genome sequence of Azospirillum melinis.</title>
        <authorList>
            <person name="Ambrosini A."/>
            <person name="Sant'Anna F.H."/>
            <person name="Cassan F.D."/>
            <person name="Souza E.M."/>
            <person name="Passaglia L.M.P."/>
        </authorList>
    </citation>
    <scope>NUCLEOTIDE SEQUENCE [LARGE SCALE GENOMIC DNA]</scope>
    <source>
        <strain evidence="2 3">TMCY0552</strain>
    </source>
</reference>
<feature type="domain" description="DUF4376" evidence="1">
    <location>
        <begin position="45"/>
        <end position="149"/>
    </location>
</feature>
<dbReference type="RefSeq" id="WP_174473031.1">
    <property type="nucleotide sequence ID" value="NZ_JAGINN010000028.1"/>
</dbReference>
<dbReference type="Proteomes" id="UP000605086">
    <property type="component" value="Unassembled WGS sequence"/>
</dbReference>
<comment type="caution">
    <text evidence="2">The sequence shown here is derived from an EMBL/GenBank/DDBJ whole genome shotgun (WGS) entry which is preliminary data.</text>
</comment>
<dbReference type="EMBL" id="WHOS01000033">
    <property type="protein sequence ID" value="NUB02004.1"/>
    <property type="molecule type" value="Genomic_DNA"/>
</dbReference>
<evidence type="ECO:0000259" key="1">
    <source>
        <dbReference type="Pfam" id="PF14301"/>
    </source>
</evidence>
<organism evidence="2 3">
    <name type="scientific">Azospirillum melinis</name>
    <dbReference type="NCBI Taxonomy" id="328839"/>
    <lineage>
        <taxon>Bacteria</taxon>
        <taxon>Pseudomonadati</taxon>
        <taxon>Pseudomonadota</taxon>
        <taxon>Alphaproteobacteria</taxon>
        <taxon>Rhodospirillales</taxon>
        <taxon>Azospirillaceae</taxon>
        <taxon>Azospirillum</taxon>
    </lineage>
</organism>
<name>A0ABX2KQ81_9PROT</name>
<gene>
    <name evidence="2" type="ORF">GBZ48_22400</name>
</gene>
<keyword evidence="3" id="KW-1185">Reference proteome</keyword>
<sequence>MDIFETVLPFDARTHRQAATYTDTPDPEHQRTRRVWGVEPIPLDELKAARKAVATDLRWQKETAGILINGMQVATDDRSKTLILGKRAKGRENPDMAFRWKAASGAWVELTGAQIIAIADAVADHVQACFDREGDLHDAIDAAETAEAVLSVDIHAGWP</sequence>
<proteinExistence type="predicted"/>
<dbReference type="InterPro" id="IPR025484">
    <property type="entry name" value="DUF4376"/>
</dbReference>
<evidence type="ECO:0000313" key="2">
    <source>
        <dbReference type="EMBL" id="NUB02004.1"/>
    </source>
</evidence>
<dbReference type="Pfam" id="PF14301">
    <property type="entry name" value="DUF4376"/>
    <property type="match status" value="1"/>
</dbReference>
<evidence type="ECO:0000313" key="3">
    <source>
        <dbReference type="Proteomes" id="UP000605086"/>
    </source>
</evidence>